<accession>A0A6P4BV90</accession>
<dbReference type="Proteomes" id="UP000515211">
    <property type="component" value="Chromosome 7"/>
</dbReference>
<dbReference type="RefSeq" id="XP_015931576.1">
    <property type="nucleotide sequence ID" value="XM_016076090.1"/>
</dbReference>
<gene>
    <name evidence="3" type="primary">LOC107457905</name>
</gene>
<dbReference type="PANTHER" id="PTHR47718">
    <property type="entry name" value="OS01G0519700 PROTEIN"/>
    <property type="match status" value="1"/>
</dbReference>
<organism evidence="2 3">
    <name type="scientific">Arachis duranensis</name>
    <name type="common">Wild peanut</name>
    <dbReference type="NCBI Taxonomy" id="130453"/>
    <lineage>
        <taxon>Eukaryota</taxon>
        <taxon>Viridiplantae</taxon>
        <taxon>Streptophyta</taxon>
        <taxon>Embryophyta</taxon>
        <taxon>Tracheophyta</taxon>
        <taxon>Spermatophyta</taxon>
        <taxon>Magnoliopsida</taxon>
        <taxon>eudicotyledons</taxon>
        <taxon>Gunneridae</taxon>
        <taxon>Pentapetalae</taxon>
        <taxon>rosids</taxon>
        <taxon>fabids</taxon>
        <taxon>Fabales</taxon>
        <taxon>Fabaceae</taxon>
        <taxon>Papilionoideae</taxon>
        <taxon>50 kb inversion clade</taxon>
        <taxon>dalbergioids sensu lato</taxon>
        <taxon>Dalbergieae</taxon>
        <taxon>Pterocarpus clade</taxon>
        <taxon>Arachis</taxon>
    </lineage>
</organism>
<feature type="domain" description="MULE transposase" evidence="1">
    <location>
        <begin position="75"/>
        <end position="169"/>
    </location>
</feature>
<keyword evidence="2" id="KW-1185">Reference proteome</keyword>
<evidence type="ECO:0000313" key="3">
    <source>
        <dbReference type="RefSeq" id="XP_015931576.1"/>
    </source>
</evidence>
<evidence type="ECO:0000313" key="2">
    <source>
        <dbReference type="Proteomes" id="UP000515211"/>
    </source>
</evidence>
<dbReference type="PANTHER" id="PTHR47718:SF15">
    <property type="entry name" value="PROTEIN FAR1-RELATED SEQUENCE 5-LIKE"/>
    <property type="match status" value="1"/>
</dbReference>
<reference evidence="2" key="1">
    <citation type="journal article" date="2016" name="Nat. Genet.">
        <title>The genome sequences of Arachis duranensis and Arachis ipaensis, the diploid ancestors of cultivated peanut.</title>
        <authorList>
            <person name="Bertioli D.J."/>
            <person name="Cannon S.B."/>
            <person name="Froenicke L."/>
            <person name="Huang G."/>
            <person name="Farmer A.D."/>
            <person name="Cannon E.K."/>
            <person name="Liu X."/>
            <person name="Gao D."/>
            <person name="Clevenger J."/>
            <person name="Dash S."/>
            <person name="Ren L."/>
            <person name="Moretzsohn M.C."/>
            <person name="Shirasawa K."/>
            <person name="Huang W."/>
            <person name="Vidigal B."/>
            <person name="Abernathy B."/>
            <person name="Chu Y."/>
            <person name="Niederhuth C.E."/>
            <person name="Umale P."/>
            <person name="Araujo A.C."/>
            <person name="Kozik A."/>
            <person name="Kim K.D."/>
            <person name="Burow M.D."/>
            <person name="Varshney R.K."/>
            <person name="Wang X."/>
            <person name="Zhang X."/>
            <person name="Barkley N."/>
            <person name="Guimaraes P.M."/>
            <person name="Isobe S."/>
            <person name="Guo B."/>
            <person name="Liao B."/>
            <person name="Stalker H.T."/>
            <person name="Schmitz R.J."/>
            <person name="Scheffler B.E."/>
            <person name="Leal-Bertioli S.C."/>
            <person name="Xun X."/>
            <person name="Jackson S.A."/>
            <person name="Michelmore R."/>
            <person name="Ozias-Akins P."/>
        </authorList>
    </citation>
    <scope>NUCLEOTIDE SEQUENCE [LARGE SCALE GENOMIC DNA]</scope>
    <source>
        <strain evidence="2">cv. V14167</strain>
    </source>
</reference>
<dbReference type="AlphaFoldDB" id="A0A6P4BV90"/>
<protein>
    <submittedName>
        <fullName evidence="3">Protein FAR1-RELATED SEQUENCE 5-like</fullName>
    </submittedName>
</protein>
<name>A0A6P4BV90_ARADU</name>
<reference evidence="3" key="2">
    <citation type="submission" date="2025-08" db="UniProtKB">
        <authorList>
            <consortium name="RefSeq"/>
        </authorList>
    </citation>
    <scope>IDENTIFICATION</scope>
    <source>
        <tissue evidence="3">Whole plant</tissue>
    </source>
</reference>
<sequence>MLRFTKRDLYNYVHSQRIAKIADGDAAATISYLEGKTNANMMTVARYTKTMEDQLGSLLWADEQMTADYKLFGDVLAFDATYQSNKYKKPLVVFSGSNHHKQMTIFGFALLEDDKVRTYRWVLLNILDIMGDKTPSVVVTDGDKAMRAAIAEVLPSSRHRLCAWHLEKNCVMRVKDPQFRKVFKKVVYANFDVAEFEEYWKTAVESLGLMNNSWVKSTYEIRHSWATAYLRGTFCAGLLELVQRLDRVVKDYRNNEVTAQFFSQYYTPVLTTGLDKIELFASRIYIRTVFKEVRKQIKGVSSLLFVAKDSISMTSVHSLLPHILRDEVRGPKKIPSGLILRRWCKDAKEWPAIASDGMDGHSNRILRYGALCSALSVVAKLASEDVSDFAVAREAITSLAQRLHGRRENIREGQSGGR</sequence>
<dbReference type="GeneID" id="107457905"/>
<dbReference type="KEGG" id="adu:107457905"/>
<dbReference type="Pfam" id="PF10551">
    <property type="entry name" value="MULE"/>
    <property type="match status" value="1"/>
</dbReference>
<dbReference type="InterPro" id="IPR018289">
    <property type="entry name" value="MULE_transposase_dom"/>
</dbReference>
<evidence type="ECO:0000259" key="1">
    <source>
        <dbReference type="Pfam" id="PF10551"/>
    </source>
</evidence>
<proteinExistence type="predicted"/>